<dbReference type="EMBL" id="CP073118">
    <property type="protein sequence ID" value="UTG75427.1"/>
    <property type="molecule type" value="Genomic_DNA"/>
</dbReference>
<proteinExistence type="predicted"/>
<dbReference type="Proteomes" id="UP001057336">
    <property type="component" value="Chromosome"/>
</dbReference>
<sequence>MKNNDEMVFALDEFQQRYLEDLETKEWLERVIRKAGEEQFPLLKANIKGKDLNPILDDVVRDARKYGFEDDDRLLVRYGIYAVNNGVTPMDNPELAREIRKSETVALGIEDQIALADWAARNYEMFGMEVEWGNSRTLDHPSYTEYWPRIRRRCPPIPGSGIRPLFQFHLAIQVPKPDLPQWKTGRPLPVQQ</sequence>
<protein>
    <submittedName>
        <fullName evidence="1">Uncharacterized protein</fullName>
    </submittedName>
</protein>
<evidence type="ECO:0000313" key="1">
    <source>
        <dbReference type="EMBL" id="UTG75427.1"/>
    </source>
</evidence>
<accession>A0A9X9I4W3</accession>
<name>A0A9X9I4W3_NEISU</name>
<gene>
    <name evidence="1" type="ORF">KCG53_09855</name>
</gene>
<dbReference type="AlphaFoldDB" id="A0A9X9I4W3"/>
<organism evidence="1 2">
    <name type="scientific">Neisseria subflava</name>
    <dbReference type="NCBI Taxonomy" id="28449"/>
    <lineage>
        <taxon>Bacteria</taxon>
        <taxon>Pseudomonadati</taxon>
        <taxon>Pseudomonadota</taxon>
        <taxon>Betaproteobacteria</taxon>
        <taxon>Neisseriales</taxon>
        <taxon>Neisseriaceae</taxon>
        <taxon>Neisseria</taxon>
    </lineage>
</organism>
<reference evidence="1" key="1">
    <citation type="submission" date="2021-04" db="EMBL/GenBank/DDBJ databases">
        <title>Characterizing Neisseria spp. as novel respiratory pathobionts in bronchiectasis.</title>
        <authorList>
            <person name="Li L."/>
            <person name="Mac Aogain M."/>
            <person name="Xu T."/>
            <person name="Jaggi T.K."/>
            <person name="Chan L.Y."/>
            <person name="Keir H.R."/>
            <person name="Dicker A.J."/>
            <person name="Qu J."/>
            <person name="Liu Y."/>
            <person name="Chen H.S."/>
            <person name="Koh M.S."/>
            <person name="Ong T.H."/>
            <person name="Lim A.Y.H."/>
            <person name="Abisheganaden J."/>
            <person name="Low T.B."/>
            <person name="Oliver B.G."/>
            <person name="Tan N.S."/>
            <person name="Fang M."/>
            <person name="Chalmers J.D."/>
            <person name="Chotirmall S.H."/>
        </authorList>
    </citation>
    <scope>NUCLEOTIDE SEQUENCE</scope>
    <source>
        <strain evidence="1">CG0073</strain>
    </source>
</reference>
<evidence type="ECO:0000313" key="2">
    <source>
        <dbReference type="Proteomes" id="UP001057336"/>
    </source>
</evidence>